<sequence length="357" mass="40124">MTLCNSISMASGNTYNENCQQQADVLVAALPLFDDIKFGANVTIADYGCSQGSNSLIMMQYALDHLPPSSTASLIFEDLPSNEFSSLIKLLPQLYDSNPTLKIYPSLIPKSFYESVVAPGTVDVGFTSCTIHWLKRLPTPKPSGETVLEYYQKRPDANAPAAKEDLREFLAFRGHEIKRGGYLIIGCLGACTKEELASQYKDATAIRHRVIFRAAEKLANEGKIPQKAMEKIYIPMHDRTEDDFLSGIAEFSDTWVMEKYERKMIPHPAYYRFLEACKGADQNKKKAATKEYAGTMVDWILAVIGDMVKSWWLESGVEAKRVDGLFEELRDTARDLHAEEDIGGSEMPIMYTRLRRV</sequence>
<dbReference type="Proteomes" id="UP000472727">
    <property type="component" value="Unassembled WGS sequence"/>
</dbReference>
<name>A0A6G1M755_ORBOL</name>
<evidence type="ECO:0008006" key="5">
    <source>
        <dbReference type="Google" id="ProtNLM"/>
    </source>
</evidence>
<evidence type="ECO:0000256" key="2">
    <source>
        <dbReference type="ARBA" id="ARBA00022842"/>
    </source>
</evidence>
<evidence type="ECO:0000313" key="3">
    <source>
        <dbReference type="EMBL" id="KAF3222907.1"/>
    </source>
</evidence>
<dbReference type="AlphaFoldDB" id="A0A6G1M755"/>
<dbReference type="EMBL" id="WIWS01000024">
    <property type="protein sequence ID" value="KAF3222907.1"/>
    <property type="molecule type" value="Genomic_DNA"/>
</dbReference>
<dbReference type="Gene3D" id="1.10.1200.270">
    <property type="entry name" value="Methyltransferase, alpha-helical capping domain"/>
    <property type="match status" value="1"/>
</dbReference>
<dbReference type="InterPro" id="IPR005299">
    <property type="entry name" value="MeTrfase_7"/>
</dbReference>
<keyword evidence="2" id="KW-0460">Magnesium</keyword>
<accession>A0A6G1M755</accession>
<evidence type="ECO:0000313" key="4">
    <source>
        <dbReference type="Proteomes" id="UP000472727"/>
    </source>
</evidence>
<dbReference type="Gene3D" id="3.40.50.150">
    <property type="entry name" value="Vaccinia Virus protein VP39"/>
    <property type="match status" value="1"/>
</dbReference>
<gene>
    <name evidence="3" type="ORF">TWF106_005335</name>
</gene>
<dbReference type="InterPro" id="IPR029063">
    <property type="entry name" value="SAM-dependent_MTases_sf"/>
</dbReference>
<organism evidence="3 4">
    <name type="scientific">Orbilia oligospora</name>
    <name type="common">Nematode-trapping fungus</name>
    <name type="synonym">Arthrobotrys oligospora</name>
    <dbReference type="NCBI Taxonomy" id="2813651"/>
    <lineage>
        <taxon>Eukaryota</taxon>
        <taxon>Fungi</taxon>
        <taxon>Dikarya</taxon>
        <taxon>Ascomycota</taxon>
        <taxon>Pezizomycotina</taxon>
        <taxon>Orbiliomycetes</taxon>
        <taxon>Orbiliales</taxon>
        <taxon>Orbiliaceae</taxon>
        <taxon>Orbilia</taxon>
    </lineage>
</organism>
<dbReference type="InterPro" id="IPR042086">
    <property type="entry name" value="MeTrfase_capping"/>
</dbReference>
<keyword evidence="1" id="KW-0479">Metal-binding</keyword>
<dbReference type="Pfam" id="PF03492">
    <property type="entry name" value="Methyltransf_7"/>
    <property type="match status" value="1"/>
</dbReference>
<dbReference type="SUPFAM" id="SSF53335">
    <property type="entry name" value="S-adenosyl-L-methionine-dependent methyltransferases"/>
    <property type="match status" value="1"/>
</dbReference>
<comment type="caution">
    <text evidence="3">The sequence shown here is derived from an EMBL/GenBank/DDBJ whole genome shotgun (WGS) entry which is preliminary data.</text>
</comment>
<protein>
    <recommendedName>
        <fullName evidence="5">S-adenosyl-L-methionine-dependent methyltransferase</fullName>
    </recommendedName>
</protein>
<dbReference type="GO" id="GO:0008168">
    <property type="term" value="F:methyltransferase activity"/>
    <property type="evidence" value="ECO:0007669"/>
    <property type="project" value="InterPro"/>
</dbReference>
<dbReference type="PANTHER" id="PTHR31009">
    <property type="entry name" value="S-ADENOSYL-L-METHIONINE:CARBOXYL METHYLTRANSFERASE FAMILY PROTEIN"/>
    <property type="match status" value="1"/>
</dbReference>
<reference evidence="3 4" key="1">
    <citation type="submission" date="2019-06" db="EMBL/GenBank/DDBJ databases">
        <authorList>
            <person name="Palmer J.M."/>
        </authorList>
    </citation>
    <scope>NUCLEOTIDE SEQUENCE [LARGE SCALE GENOMIC DNA]</scope>
    <source>
        <strain evidence="3 4">TWF106</strain>
    </source>
</reference>
<dbReference type="GO" id="GO:0046872">
    <property type="term" value="F:metal ion binding"/>
    <property type="evidence" value="ECO:0007669"/>
    <property type="project" value="UniProtKB-KW"/>
</dbReference>
<evidence type="ECO:0000256" key="1">
    <source>
        <dbReference type="ARBA" id="ARBA00022723"/>
    </source>
</evidence>
<proteinExistence type="predicted"/>